<accession>A0AAW3V354</accession>
<name>A0AAW3V354_9BURK</name>
<organism evidence="2 3">
    <name type="scientific">Paraburkholderia fungorum</name>
    <dbReference type="NCBI Taxonomy" id="134537"/>
    <lineage>
        <taxon>Bacteria</taxon>
        <taxon>Pseudomonadati</taxon>
        <taxon>Pseudomonadota</taxon>
        <taxon>Betaproteobacteria</taxon>
        <taxon>Burkholderiales</taxon>
        <taxon>Burkholderiaceae</taxon>
        <taxon>Paraburkholderia</taxon>
    </lineage>
</organism>
<dbReference type="Proteomes" id="UP000518681">
    <property type="component" value="Unassembled WGS sequence"/>
</dbReference>
<feature type="transmembrane region" description="Helical" evidence="1">
    <location>
        <begin position="24"/>
        <end position="44"/>
    </location>
</feature>
<proteinExistence type="predicted"/>
<comment type="caution">
    <text evidence="2">The sequence shown here is derived from an EMBL/GenBank/DDBJ whole genome shotgun (WGS) entry which is preliminary data.</text>
</comment>
<keyword evidence="1" id="KW-0472">Membrane</keyword>
<evidence type="ECO:0000313" key="3">
    <source>
        <dbReference type="Proteomes" id="UP000518681"/>
    </source>
</evidence>
<sequence length="101" mass="10492">MSINSEALSGMICDDFDSWDGLSGLGAVATIFGWGAVAYFAYAFGFQNGVGAAKPCTGPTPTCVVQEKQGWFGIGYHVVQPLQAKQPDGSAPNKRPAHGPA</sequence>
<evidence type="ECO:0000313" key="2">
    <source>
        <dbReference type="EMBL" id="MBB6204366.1"/>
    </source>
</evidence>
<evidence type="ECO:0000256" key="1">
    <source>
        <dbReference type="SAM" id="Phobius"/>
    </source>
</evidence>
<protein>
    <submittedName>
        <fullName evidence="2">Uncharacterized protein</fullName>
    </submittedName>
</protein>
<dbReference type="AlphaFoldDB" id="A0AAW3V354"/>
<keyword evidence="1" id="KW-1133">Transmembrane helix</keyword>
<dbReference type="EMBL" id="JACIIK010000009">
    <property type="protein sequence ID" value="MBB6204366.1"/>
    <property type="molecule type" value="Genomic_DNA"/>
</dbReference>
<reference evidence="2 3" key="1">
    <citation type="submission" date="2020-08" db="EMBL/GenBank/DDBJ databases">
        <title>Genomic Encyclopedia of Type Strains, Phase IV (KMG-V): Genome sequencing to study the core and pangenomes of soil and plant-associated prokaryotes.</title>
        <authorList>
            <person name="Whitman W."/>
        </authorList>
    </citation>
    <scope>NUCLEOTIDE SEQUENCE [LARGE SCALE GENOMIC DNA]</scope>
    <source>
        <strain evidence="2 3">SEMIA 4013</strain>
    </source>
</reference>
<keyword evidence="1" id="KW-0812">Transmembrane</keyword>
<dbReference type="RefSeq" id="WP_183800811.1">
    <property type="nucleotide sequence ID" value="NZ_JACIII010000013.1"/>
</dbReference>
<gene>
    <name evidence="2" type="ORF">GGD69_005260</name>
</gene>